<proteinExistence type="predicted"/>
<sequence>MAASSDTASAEQIAHDMAISKSTIFYNISGLIKNGADDGQLTLSTSGRVVDSSFDIFKNAFEREATQLDEKRLSLYNSEKAKGTDPLQILAMMIDFTNSNASGIYREATGQGWFGKSEG</sequence>
<dbReference type="OrthoDB" id="6628764at2"/>
<accession>A0A1H4GRD8</accession>
<protein>
    <submittedName>
        <fullName evidence="1">Uncharacterized protein</fullName>
    </submittedName>
</protein>
<gene>
    <name evidence="1" type="ORF">SAMN02745729_1194</name>
</gene>
<evidence type="ECO:0000313" key="1">
    <source>
        <dbReference type="EMBL" id="SEB11600.1"/>
    </source>
</evidence>
<reference evidence="2" key="1">
    <citation type="submission" date="2016-10" db="EMBL/GenBank/DDBJ databases">
        <authorList>
            <person name="Varghese N."/>
            <person name="Submissions S."/>
        </authorList>
    </citation>
    <scope>NUCLEOTIDE SEQUENCE [LARGE SCALE GENOMIC DNA]</scope>
    <source>
        <strain evidence="2">DSM 11526</strain>
    </source>
</reference>
<name>A0A1H4GRD8_9GAMM</name>
<dbReference type="RefSeq" id="WP_139253940.1">
    <property type="nucleotide sequence ID" value="NZ_FNRJ01000019.1"/>
</dbReference>
<dbReference type="EMBL" id="FNRJ01000019">
    <property type="protein sequence ID" value="SEB11600.1"/>
    <property type="molecule type" value="Genomic_DNA"/>
</dbReference>
<organism evidence="1 2">
    <name type="scientific">Marinobacterium iners DSM 11526</name>
    <dbReference type="NCBI Taxonomy" id="1122198"/>
    <lineage>
        <taxon>Bacteria</taxon>
        <taxon>Pseudomonadati</taxon>
        <taxon>Pseudomonadota</taxon>
        <taxon>Gammaproteobacteria</taxon>
        <taxon>Oceanospirillales</taxon>
        <taxon>Oceanospirillaceae</taxon>
        <taxon>Marinobacterium</taxon>
    </lineage>
</organism>
<dbReference type="AlphaFoldDB" id="A0A1H4GRD8"/>
<evidence type="ECO:0000313" key="2">
    <source>
        <dbReference type="Proteomes" id="UP000242469"/>
    </source>
</evidence>
<dbReference type="Proteomes" id="UP000242469">
    <property type="component" value="Unassembled WGS sequence"/>
</dbReference>
<dbReference type="STRING" id="1122198.SAMN02745729_1194"/>
<keyword evidence="2" id="KW-1185">Reference proteome</keyword>